<proteinExistence type="predicted"/>
<feature type="compositionally biased region" description="Polar residues" evidence="1">
    <location>
        <begin position="84"/>
        <end position="94"/>
    </location>
</feature>
<dbReference type="Proteomes" id="UP001473302">
    <property type="component" value="Unassembled WGS sequence"/>
</dbReference>
<keyword evidence="3" id="KW-1185">Reference proteome</keyword>
<accession>A0ABP9YQB6</accession>
<gene>
    <name evidence="2" type="ORF">MFLAVUS_002432</name>
</gene>
<evidence type="ECO:0000313" key="2">
    <source>
        <dbReference type="EMBL" id="GAA5809030.1"/>
    </source>
</evidence>
<protein>
    <submittedName>
        <fullName evidence="2">Uncharacterized protein</fullName>
    </submittedName>
</protein>
<dbReference type="EMBL" id="BAABUK010000004">
    <property type="protein sequence ID" value="GAA5809030.1"/>
    <property type="molecule type" value="Genomic_DNA"/>
</dbReference>
<name>A0ABP9YQB6_9FUNG</name>
<feature type="region of interest" description="Disordered" evidence="1">
    <location>
        <begin position="73"/>
        <end position="94"/>
    </location>
</feature>
<sequence>MLSMLNRRVVVTSMMSRPLVRCYTIIPSTPAVPASETTQEVNTDNYNSVHALYNNENQSVHESHLNTAGQTYRSLSSDDHHSTFGPTFNSVFDE</sequence>
<reference evidence="2 3" key="1">
    <citation type="submission" date="2024-04" db="EMBL/GenBank/DDBJ databases">
        <title>genome sequences of Mucor flavus KT1a and Helicostylum pulchrum KT1b strains isolated from the surface of a dry-aged beef.</title>
        <authorList>
            <person name="Toyotome T."/>
            <person name="Hosono M."/>
            <person name="Torimaru M."/>
            <person name="Fukuda K."/>
            <person name="Mikami N."/>
        </authorList>
    </citation>
    <scope>NUCLEOTIDE SEQUENCE [LARGE SCALE GENOMIC DNA]</scope>
    <source>
        <strain evidence="2 3">KT1a</strain>
    </source>
</reference>
<comment type="caution">
    <text evidence="2">The sequence shown here is derived from an EMBL/GenBank/DDBJ whole genome shotgun (WGS) entry which is preliminary data.</text>
</comment>
<evidence type="ECO:0000256" key="1">
    <source>
        <dbReference type="SAM" id="MobiDB-lite"/>
    </source>
</evidence>
<evidence type="ECO:0000313" key="3">
    <source>
        <dbReference type="Proteomes" id="UP001473302"/>
    </source>
</evidence>
<organism evidence="2 3">
    <name type="scientific">Mucor flavus</name>
    <dbReference type="NCBI Taxonomy" id="439312"/>
    <lineage>
        <taxon>Eukaryota</taxon>
        <taxon>Fungi</taxon>
        <taxon>Fungi incertae sedis</taxon>
        <taxon>Mucoromycota</taxon>
        <taxon>Mucoromycotina</taxon>
        <taxon>Mucoromycetes</taxon>
        <taxon>Mucorales</taxon>
        <taxon>Mucorineae</taxon>
        <taxon>Mucoraceae</taxon>
        <taxon>Mucor</taxon>
    </lineage>
</organism>